<keyword evidence="4" id="KW-0680">Restriction system</keyword>
<dbReference type="Gene3D" id="3.40.50.150">
    <property type="entry name" value="Vaccinia Virus protein VP39"/>
    <property type="match status" value="1"/>
</dbReference>
<evidence type="ECO:0000313" key="6">
    <source>
        <dbReference type="EMBL" id="PLR29256.1"/>
    </source>
</evidence>
<dbReference type="SUPFAM" id="SSF53335">
    <property type="entry name" value="S-adenosyl-L-methionine-dependent methyltransferases"/>
    <property type="match status" value="1"/>
</dbReference>
<keyword evidence="1 6" id="KW-0489">Methyltransferase</keyword>
<proteinExistence type="predicted"/>
<protein>
    <submittedName>
        <fullName evidence="6">DNA cytosine methyltransferase</fullName>
    </submittedName>
</protein>
<evidence type="ECO:0000256" key="1">
    <source>
        <dbReference type="ARBA" id="ARBA00022603"/>
    </source>
</evidence>
<dbReference type="InterPro" id="IPR001525">
    <property type="entry name" value="C5_MeTfrase"/>
</dbReference>
<sequence>MKYGSVCSGIEAATVAWHPLGMNPLWFSEIDDFPSAVLAHHWPAVPNLGDMTTIAERVLSGAVPAPDLLVGGTPCQAFSVAGL</sequence>
<evidence type="ECO:0000256" key="4">
    <source>
        <dbReference type="ARBA" id="ARBA00022747"/>
    </source>
</evidence>
<gene>
    <name evidence="6" type="ORF">CYR55_22890</name>
</gene>
<dbReference type="EMBL" id="PJZF01000074">
    <property type="protein sequence ID" value="PLR29256.1"/>
    <property type="molecule type" value="Genomic_DNA"/>
</dbReference>
<comment type="catalytic activity">
    <reaction evidence="5">
        <text>a 2'-deoxycytidine in DNA + S-adenosyl-L-methionine = a 5-methyl-2'-deoxycytidine in DNA + S-adenosyl-L-homocysteine + H(+)</text>
        <dbReference type="Rhea" id="RHEA:13681"/>
        <dbReference type="Rhea" id="RHEA-COMP:11369"/>
        <dbReference type="Rhea" id="RHEA-COMP:11370"/>
        <dbReference type="ChEBI" id="CHEBI:15378"/>
        <dbReference type="ChEBI" id="CHEBI:57856"/>
        <dbReference type="ChEBI" id="CHEBI:59789"/>
        <dbReference type="ChEBI" id="CHEBI:85452"/>
        <dbReference type="ChEBI" id="CHEBI:85454"/>
        <dbReference type="EC" id="2.1.1.37"/>
    </reaction>
</comment>
<evidence type="ECO:0000256" key="5">
    <source>
        <dbReference type="ARBA" id="ARBA00047422"/>
    </source>
</evidence>
<keyword evidence="2 6" id="KW-0808">Transferase</keyword>
<keyword evidence="7" id="KW-1185">Reference proteome</keyword>
<dbReference type="Proteomes" id="UP000234240">
    <property type="component" value="Unassembled WGS sequence"/>
</dbReference>
<dbReference type="PROSITE" id="PS00094">
    <property type="entry name" value="C5_MTASE_1"/>
    <property type="match status" value="1"/>
</dbReference>
<dbReference type="GO" id="GO:0009307">
    <property type="term" value="P:DNA restriction-modification system"/>
    <property type="evidence" value="ECO:0007669"/>
    <property type="project" value="UniProtKB-KW"/>
</dbReference>
<evidence type="ECO:0000256" key="3">
    <source>
        <dbReference type="ARBA" id="ARBA00022691"/>
    </source>
</evidence>
<evidence type="ECO:0000256" key="2">
    <source>
        <dbReference type="ARBA" id="ARBA00022679"/>
    </source>
</evidence>
<dbReference type="InterPro" id="IPR029063">
    <property type="entry name" value="SAM-dependent_MTases_sf"/>
</dbReference>
<keyword evidence="3" id="KW-0949">S-adenosyl-L-methionine</keyword>
<organism evidence="6 7">
    <name type="scientific">Chimaeribacter californicus</name>
    <dbReference type="NCBI Taxonomy" id="2060067"/>
    <lineage>
        <taxon>Bacteria</taxon>
        <taxon>Pseudomonadati</taxon>
        <taxon>Pseudomonadota</taxon>
        <taxon>Gammaproteobacteria</taxon>
        <taxon>Enterobacterales</taxon>
        <taxon>Yersiniaceae</taxon>
        <taxon>Chimaeribacter</taxon>
    </lineage>
</organism>
<dbReference type="GO" id="GO:0032259">
    <property type="term" value="P:methylation"/>
    <property type="evidence" value="ECO:0007669"/>
    <property type="project" value="UniProtKB-KW"/>
</dbReference>
<dbReference type="GO" id="GO:0003886">
    <property type="term" value="F:DNA (cytosine-5-)-methyltransferase activity"/>
    <property type="evidence" value="ECO:0007669"/>
    <property type="project" value="UniProtKB-EC"/>
</dbReference>
<feature type="non-terminal residue" evidence="6">
    <location>
        <position position="83"/>
    </location>
</feature>
<evidence type="ECO:0000313" key="7">
    <source>
        <dbReference type="Proteomes" id="UP000234240"/>
    </source>
</evidence>
<comment type="caution">
    <text evidence="6">The sequence shown here is derived from an EMBL/GenBank/DDBJ whole genome shotgun (WGS) entry which is preliminary data.</text>
</comment>
<accession>A0A2N5DST5</accession>
<name>A0A2N5DST5_9GAMM</name>
<dbReference type="RefSeq" id="WP_175580833.1">
    <property type="nucleotide sequence ID" value="NZ_PJZF01000074.1"/>
</dbReference>
<dbReference type="Pfam" id="PF00145">
    <property type="entry name" value="DNA_methylase"/>
    <property type="match status" value="1"/>
</dbReference>
<reference evidence="6 7" key="1">
    <citation type="submission" date="2017-12" db="EMBL/GenBank/DDBJ databases">
        <title>Characterization of six clinical isolates of Enterochimera gen. nov., a novel genus of the Yersiniaciae family and the three species Enterochimera arupensis sp. nov., Enterochimera coloradensis sp. nov, and Enterochimera californica sp. nov.</title>
        <authorList>
            <person name="Rossi A."/>
            <person name="Fisher M."/>
        </authorList>
    </citation>
    <scope>NUCLEOTIDE SEQUENCE [LARGE SCALE GENOMIC DNA]</scope>
    <source>
        <strain evidence="7">2015-Iso6</strain>
    </source>
</reference>
<dbReference type="AlphaFoldDB" id="A0A2N5DST5"/>
<dbReference type="InterPro" id="IPR018117">
    <property type="entry name" value="C5_DNA_meth_AS"/>
</dbReference>